<sequence length="310" mass="35672">MASSSTTKFDSALIKTVLRLATQRVQEQVSDVTHNTMLCFWPGPKWRGKCWCSNKAPGHSWRTCDNVFARLPGRRGSLLQKCMHETEDINFEDQDELATKQEARHELCFSVGEMVAWYFEDFLARRKTEGLPAVQELATGVEGVLKRYKDEEEGEEWQEVEREEAFYDAEEEIFFDVGEQVFHAANKDLKEKSTEEKKRREHSTRYWTVYQFCLEMACAIDTSKAMLNEQTHGLFARHVLGLLLAWQGHEAESYTSMLGDALLDANKDMRVVRRTLLGELVEGRLVGMFEPERGPWAASELEEGGMPTHF</sequence>
<evidence type="ECO:0000313" key="2">
    <source>
        <dbReference type="Proteomes" id="UP000226192"/>
    </source>
</evidence>
<dbReference type="EMBL" id="NJET01000015">
    <property type="protein sequence ID" value="PHH65654.1"/>
    <property type="molecule type" value="Genomic_DNA"/>
</dbReference>
<comment type="caution">
    <text evidence="1">The sequence shown here is derived from an EMBL/GenBank/DDBJ whole genome shotgun (WGS) entry which is preliminary data.</text>
</comment>
<dbReference type="AlphaFoldDB" id="A0A2C5YFA3"/>
<organism evidence="1 2">
    <name type="scientific">Ophiocordyceps australis</name>
    <dbReference type="NCBI Taxonomy" id="1399860"/>
    <lineage>
        <taxon>Eukaryota</taxon>
        <taxon>Fungi</taxon>
        <taxon>Dikarya</taxon>
        <taxon>Ascomycota</taxon>
        <taxon>Pezizomycotina</taxon>
        <taxon>Sordariomycetes</taxon>
        <taxon>Hypocreomycetidae</taxon>
        <taxon>Hypocreales</taxon>
        <taxon>Ophiocordycipitaceae</taxon>
        <taxon>Ophiocordyceps</taxon>
    </lineage>
</organism>
<gene>
    <name evidence="1" type="ORF">CDD81_1740</name>
</gene>
<accession>A0A2C5YFA3</accession>
<dbReference type="Proteomes" id="UP000226192">
    <property type="component" value="Unassembled WGS sequence"/>
</dbReference>
<reference evidence="1 2" key="1">
    <citation type="submission" date="2017-06" db="EMBL/GenBank/DDBJ databases">
        <title>Ant-infecting Ophiocordyceps genomes reveal a high diversity of potential behavioral manipulation genes and a possible major role for enterotoxins.</title>
        <authorList>
            <person name="De Bekker C."/>
            <person name="Evans H.C."/>
            <person name="Brachmann A."/>
            <person name="Hughes D.P."/>
        </authorList>
    </citation>
    <scope>NUCLEOTIDE SEQUENCE [LARGE SCALE GENOMIC DNA]</scope>
    <source>
        <strain evidence="1 2">Map64</strain>
    </source>
</reference>
<keyword evidence="2" id="KW-1185">Reference proteome</keyword>
<name>A0A2C5YFA3_9HYPO</name>
<proteinExistence type="predicted"/>
<dbReference type="OrthoDB" id="10391161at2759"/>
<evidence type="ECO:0000313" key="1">
    <source>
        <dbReference type="EMBL" id="PHH65654.1"/>
    </source>
</evidence>
<protein>
    <submittedName>
        <fullName evidence="1">Uncharacterized protein</fullName>
    </submittedName>
</protein>